<dbReference type="Gene3D" id="1.10.150.320">
    <property type="entry name" value="Photosystem II 12 kDa extrinsic protein"/>
    <property type="match status" value="2"/>
</dbReference>
<dbReference type="PATRIC" id="fig|1648404.4.peg.1255"/>
<dbReference type="AlphaFoldDB" id="A0A0H4VX61"/>
<reference evidence="2 3" key="1">
    <citation type="journal article" date="2015" name="Int. J. Syst. Evol. Microbiol.">
        <title>Erythrobacter atlanticus sp. nov., a bacterium from ocean sediment able to degrade polycyclic aromatic hydrocarbons.</title>
        <authorList>
            <person name="Zhuang L."/>
            <person name="Liu Y."/>
            <person name="Wang L."/>
            <person name="Wang W."/>
            <person name="Shao Z."/>
        </authorList>
    </citation>
    <scope>NUCLEOTIDE SEQUENCE [LARGE SCALE GENOMIC DNA]</scope>
    <source>
        <strain evidence="3">s21-N3</strain>
    </source>
</reference>
<feature type="chain" id="PRO_5005211254" evidence="1">
    <location>
        <begin position="19"/>
        <end position="174"/>
    </location>
</feature>
<dbReference type="KEGG" id="ery:CP97_06000"/>
<sequence length="174" mass="18414">MRKIAFAAAMAGSALVLAGCSDASDDTATPAAEDVAGSDDAAEDVMQDTADSGAVVDANTATAEQLAGTEGVSPELAEAIVSGQPYDNVTALNATLLETLSQEEAAAVLVNVFVPVNLNDASSEEIALIPGMTDRMIHEFEEYRPYADMNQFNREIGKYVDEEEVARFRNYVTL</sequence>
<keyword evidence="3" id="KW-1185">Reference proteome</keyword>
<organism evidence="2 3">
    <name type="scientific">Aurantiacibacter atlanticus</name>
    <dbReference type="NCBI Taxonomy" id="1648404"/>
    <lineage>
        <taxon>Bacteria</taxon>
        <taxon>Pseudomonadati</taxon>
        <taxon>Pseudomonadota</taxon>
        <taxon>Alphaproteobacteria</taxon>
        <taxon>Sphingomonadales</taxon>
        <taxon>Erythrobacteraceae</taxon>
        <taxon>Aurantiacibacter</taxon>
    </lineage>
</organism>
<dbReference type="InterPro" id="IPR010994">
    <property type="entry name" value="RuvA_2-like"/>
</dbReference>
<evidence type="ECO:0000313" key="2">
    <source>
        <dbReference type="EMBL" id="AKQ41673.1"/>
    </source>
</evidence>
<dbReference type="SUPFAM" id="SSF81585">
    <property type="entry name" value="PsbU/PolX domain-like"/>
    <property type="match status" value="1"/>
</dbReference>
<dbReference type="RefSeq" id="WP_048885187.1">
    <property type="nucleotide sequence ID" value="NZ_CP011310.1"/>
</dbReference>
<reference evidence="3" key="2">
    <citation type="submission" date="2015-04" db="EMBL/GenBank/DDBJ databases">
        <title>The complete genome sequence of Erythrobacter sp. s21-N3.</title>
        <authorList>
            <person name="Zhuang L."/>
            <person name="Liu Y."/>
            <person name="Shao Z."/>
        </authorList>
    </citation>
    <scope>NUCLEOTIDE SEQUENCE [LARGE SCALE GENOMIC DNA]</scope>
    <source>
        <strain evidence="3">s21-N3</strain>
    </source>
</reference>
<dbReference type="EMBL" id="CP011310">
    <property type="protein sequence ID" value="AKQ41673.1"/>
    <property type="molecule type" value="Genomic_DNA"/>
</dbReference>
<dbReference type="PROSITE" id="PS51257">
    <property type="entry name" value="PROKAR_LIPOPROTEIN"/>
    <property type="match status" value="1"/>
</dbReference>
<protein>
    <submittedName>
        <fullName evidence="2">Uncharacterized protein</fullName>
    </submittedName>
</protein>
<dbReference type="SUPFAM" id="SSF47781">
    <property type="entry name" value="RuvA domain 2-like"/>
    <property type="match status" value="1"/>
</dbReference>
<evidence type="ECO:0000256" key="1">
    <source>
        <dbReference type="SAM" id="SignalP"/>
    </source>
</evidence>
<evidence type="ECO:0000313" key="3">
    <source>
        <dbReference type="Proteomes" id="UP000059113"/>
    </source>
</evidence>
<proteinExistence type="predicted"/>
<dbReference type="Proteomes" id="UP000059113">
    <property type="component" value="Chromosome"/>
</dbReference>
<dbReference type="OrthoDB" id="7428302at2"/>
<keyword evidence="1" id="KW-0732">Signal</keyword>
<dbReference type="STRING" id="1648404.CP97_06000"/>
<feature type="signal peptide" evidence="1">
    <location>
        <begin position="1"/>
        <end position="18"/>
    </location>
</feature>
<accession>A0A0H4VX61</accession>
<gene>
    <name evidence="2" type="ORF">CP97_06000</name>
</gene>
<name>A0A0H4VX61_9SPHN</name>